<proteinExistence type="predicted"/>
<protein>
    <recommendedName>
        <fullName evidence="4">Cation/multidrug efflux pump</fullName>
    </recommendedName>
</protein>
<evidence type="ECO:0000256" key="1">
    <source>
        <dbReference type="SAM" id="Phobius"/>
    </source>
</evidence>
<keyword evidence="1" id="KW-0812">Transmembrane</keyword>
<accession>A0A933I965</accession>
<evidence type="ECO:0000313" key="3">
    <source>
        <dbReference type="Proteomes" id="UP000736328"/>
    </source>
</evidence>
<keyword evidence="1" id="KW-1133">Transmembrane helix</keyword>
<dbReference type="EMBL" id="JACQXR010000002">
    <property type="protein sequence ID" value="MBI4725622.1"/>
    <property type="molecule type" value="Genomic_DNA"/>
</dbReference>
<evidence type="ECO:0008006" key="4">
    <source>
        <dbReference type="Google" id="ProtNLM"/>
    </source>
</evidence>
<feature type="transmembrane region" description="Helical" evidence="1">
    <location>
        <begin position="41"/>
        <end position="64"/>
    </location>
</feature>
<gene>
    <name evidence="2" type="ORF">HY768_00080</name>
</gene>
<reference evidence="2" key="1">
    <citation type="submission" date="2020-07" db="EMBL/GenBank/DDBJ databases">
        <title>Huge and variable diversity of episymbiotic CPR bacteria and DPANN archaea in groundwater ecosystems.</title>
        <authorList>
            <person name="He C.Y."/>
            <person name="Keren R."/>
            <person name="Whittaker M."/>
            <person name="Farag I.F."/>
            <person name="Doudna J."/>
            <person name="Cate J.H.D."/>
            <person name="Banfield J.F."/>
        </authorList>
    </citation>
    <scope>NUCLEOTIDE SEQUENCE</scope>
    <source>
        <strain evidence="2">NC_groundwater_1520_Pr4_B-0.1um_53_5</strain>
    </source>
</reference>
<dbReference type="AlphaFoldDB" id="A0A933I965"/>
<name>A0A933I965_UNCT6</name>
<keyword evidence="1" id="KW-0472">Membrane</keyword>
<organism evidence="2 3">
    <name type="scientific">candidate division TA06 bacterium</name>
    <dbReference type="NCBI Taxonomy" id="2250710"/>
    <lineage>
        <taxon>Bacteria</taxon>
        <taxon>Bacteria division TA06</taxon>
    </lineage>
</organism>
<dbReference type="Proteomes" id="UP000736328">
    <property type="component" value="Unassembled WGS sequence"/>
</dbReference>
<feature type="transmembrane region" description="Helical" evidence="1">
    <location>
        <begin position="6"/>
        <end position="29"/>
    </location>
</feature>
<evidence type="ECO:0000313" key="2">
    <source>
        <dbReference type="EMBL" id="MBI4725622.1"/>
    </source>
</evidence>
<sequence length="204" mass="22689">MDTFAQNAALLGLGLGLLAVIILVASIALKIKKKIGLGSLWSGFLFFLILLLAGATMFSLSLFARTYSLLSNDQLIGTVTAFKTDNGLQMRFTDETTGARHVFPLAGDQWMIQGYILRWKPFLRFLGAKPYYRITRFSGRWESPDSTTVCNYQLVKEPGYWGALLRYGQKLPLIDAVQGIAAFQHSGPDTFMVYITDAGFVLKK</sequence>
<comment type="caution">
    <text evidence="2">The sequence shown here is derived from an EMBL/GenBank/DDBJ whole genome shotgun (WGS) entry which is preliminary data.</text>
</comment>